<gene>
    <name evidence="2" type="ORF">Sradi_4879400</name>
</gene>
<dbReference type="InterPro" id="IPR043502">
    <property type="entry name" value="DNA/RNA_pol_sf"/>
</dbReference>
<evidence type="ECO:0008006" key="3">
    <source>
        <dbReference type="Google" id="ProtNLM"/>
    </source>
</evidence>
<dbReference type="EMBL" id="JACGWJ010000021">
    <property type="protein sequence ID" value="KAL0336675.1"/>
    <property type="molecule type" value="Genomic_DNA"/>
</dbReference>
<feature type="coiled-coil region" evidence="1">
    <location>
        <begin position="76"/>
        <end position="103"/>
    </location>
</feature>
<reference evidence="2" key="1">
    <citation type="submission" date="2020-06" db="EMBL/GenBank/DDBJ databases">
        <authorList>
            <person name="Li T."/>
            <person name="Hu X."/>
            <person name="Zhang T."/>
            <person name="Song X."/>
            <person name="Zhang H."/>
            <person name="Dai N."/>
            <person name="Sheng W."/>
            <person name="Hou X."/>
            <person name="Wei L."/>
        </authorList>
    </citation>
    <scope>NUCLEOTIDE SEQUENCE</scope>
    <source>
        <strain evidence="2">G02</strain>
        <tissue evidence="2">Leaf</tissue>
    </source>
</reference>
<name>A0AAW2MYS7_SESRA</name>
<dbReference type="AlphaFoldDB" id="A0AAW2MYS7"/>
<accession>A0AAW2MYS7</accession>
<reference evidence="2" key="2">
    <citation type="journal article" date="2024" name="Plant">
        <title>Genomic evolution and insights into agronomic trait innovations of Sesamum species.</title>
        <authorList>
            <person name="Miao H."/>
            <person name="Wang L."/>
            <person name="Qu L."/>
            <person name="Liu H."/>
            <person name="Sun Y."/>
            <person name="Le M."/>
            <person name="Wang Q."/>
            <person name="Wei S."/>
            <person name="Zheng Y."/>
            <person name="Lin W."/>
            <person name="Duan Y."/>
            <person name="Cao H."/>
            <person name="Xiong S."/>
            <person name="Wang X."/>
            <person name="Wei L."/>
            <person name="Li C."/>
            <person name="Ma Q."/>
            <person name="Ju M."/>
            <person name="Zhao R."/>
            <person name="Li G."/>
            <person name="Mu C."/>
            <person name="Tian Q."/>
            <person name="Mei H."/>
            <person name="Zhang T."/>
            <person name="Gao T."/>
            <person name="Zhang H."/>
        </authorList>
    </citation>
    <scope>NUCLEOTIDE SEQUENCE</scope>
    <source>
        <strain evidence="2">G02</strain>
    </source>
</reference>
<protein>
    <recommendedName>
        <fullName evidence="3">Reverse transcriptase/retrotransposon-derived protein RNase H-like domain-containing protein</fullName>
    </recommendedName>
</protein>
<comment type="caution">
    <text evidence="2">The sequence shown here is derived from an EMBL/GenBank/DDBJ whole genome shotgun (WGS) entry which is preliminary data.</text>
</comment>
<proteinExistence type="predicted"/>
<sequence length="290" mass="33511">MAPDPIRISRIGGVDIIIKDHLVLDRTLSSRTEFSSRMSFSKDRIVGYKGKEKELLKALTPQEIKQQGLINSDSFYEESEEDIKNLKEALNKIEAILKVKEECKYEYVQYKPIQMNMEDKKDMQNIIKELINLGLIESGVSANSSPGFLDLARYRKDFRSLLKEIESSKWKWDEIHTQRVRELKQVCNDLPKLAIPQDEDELVVYTDANDYRWATVLMKRTTNSIMLRFRHLRENLDELNKKFGRLAVNAQVAGQIQRANLDTVQITIRTAMVASTEGSGSAREALRKRE</sequence>
<evidence type="ECO:0000313" key="2">
    <source>
        <dbReference type="EMBL" id="KAL0336675.1"/>
    </source>
</evidence>
<organism evidence="2">
    <name type="scientific">Sesamum radiatum</name>
    <name type="common">Black benniseed</name>
    <dbReference type="NCBI Taxonomy" id="300843"/>
    <lineage>
        <taxon>Eukaryota</taxon>
        <taxon>Viridiplantae</taxon>
        <taxon>Streptophyta</taxon>
        <taxon>Embryophyta</taxon>
        <taxon>Tracheophyta</taxon>
        <taxon>Spermatophyta</taxon>
        <taxon>Magnoliopsida</taxon>
        <taxon>eudicotyledons</taxon>
        <taxon>Gunneridae</taxon>
        <taxon>Pentapetalae</taxon>
        <taxon>asterids</taxon>
        <taxon>lamiids</taxon>
        <taxon>Lamiales</taxon>
        <taxon>Pedaliaceae</taxon>
        <taxon>Sesamum</taxon>
    </lineage>
</organism>
<dbReference type="SUPFAM" id="SSF56672">
    <property type="entry name" value="DNA/RNA polymerases"/>
    <property type="match status" value="1"/>
</dbReference>
<evidence type="ECO:0000256" key="1">
    <source>
        <dbReference type="SAM" id="Coils"/>
    </source>
</evidence>
<keyword evidence="1" id="KW-0175">Coiled coil</keyword>